<organism evidence="2">
    <name type="scientific">Tanacetum cinerariifolium</name>
    <name type="common">Dalmatian daisy</name>
    <name type="synonym">Chrysanthemum cinerariifolium</name>
    <dbReference type="NCBI Taxonomy" id="118510"/>
    <lineage>
        <taxon>Eukaryota</taxon>
        <taxon>Viridiplantae</taxon>
        <taxon>Streptophyta</taxon>
        <taxon>Embryophyta</taxon>
        <taxon>Tracheophyta</taxon>
        <taxon>Spermatophyta</taxon>
        <taxon>Magnoliopsida</taxon>
        <taxon>eudicotyledons</taxon>
        <taxon>Gunneridae</taxon>
        <taxon>Pentapetalae</taxon>
        <taxon>asterids</taxon>
        <taxon>campanulids</taxon>
        <taxon>Asterales</taxon>
        <taxon>Asteraceae</taxon>
        <taxon>Asteroideae</taxon>
        <taxon>Anthemideae</taxon>
        <taxon>Anthemidinae</taxon>
        <taxon>Tanacetum</taxon>
    </lineage>
</organism>
<accession>A0A699T816</accession>
<sequence>MSNSFSTLEEDIGTPMDGLVDGKKKKVRDPPMKIGISSGRKGEFSSQLGFTSLNPFDLLTKDDGQ</sequence>
<gene>
    <name evidence="2" type="ORF">Tci_878306</name>
</gene>
<comment type="caution">
    <text evidence="2">The sequence shown here is derived from an EMBL/GenBank/DDBJ whole genome shotgun (WGS) entry which is preliminary data.</text>
</comment>
<evidence type="ECO:0000256" key="1">
    <source>
        <dbReference type="SAM" id="MobiDB-lite"/>
    </source>
</evidence>
<reference evidence="2" key="1">
    <citation type="journal article" date="2019" name="Sci. Rep.">
        <title>Draft genome of Tanacetum cinerariifolium, the natural source of mosquito coil.</title>
        <authorList>
            <person name="Yamashiro T."/>
            <person name="Shiraishi A."/>
            <person name="Satake H."/>
            <person name="Nakayama K."/>
        </authorList>
    </citation>
    <scope>NUCLEOTIDE SEQUENCE</scope>
</reference>
<dbReference type="EMBL" id="BKCJ011224148">
    <property type="protein sequence ID" value="GFD06337.1"/>
    <property type="molecule type" value="Genomic_DNA"/>
</dbReference>
<dbReference type="AlphaFoldDB" id="A0A699T816"/>
<name>A0A699T816_TANCI</name>
<feature type="region of interest" description="Disordered" evidence="1">
    <location>
        <begin position="1"/>
        <end position="44"/>
    </location>
</feature>
<feature type="non-terminal residue" evidence="2">
    <location>
        <position position="65"/>
    </location>
</feature>
<protein>
    <submittedName>
        <fullName evidence="2">Uncharacterized protein</fullName>
    </submittedName>
</protein>
<evidence type="ECO:0000313" key="2">
    <source>
        <dbReference type="EMBL" id="GFD06337.1"/>
    </source>
</evidence>
<proteinExistence type="predicted"/>